<feature type="domain" description="NADAR" evidence="1">
    <location>
        <begin position="26"/>
        <end position="169"/>
    </location>
</feature>
<reference evidence="2 3" key="1">
    <citation type="submission" date="2020-08" db="EMBL/GenBank/DDBJ databases">
        <authorList>
            <person name="Koutsovoulos G."/>
            <person name="Danchin GJ E."/>
        </authorList>
    </citation>
    <scope>NUCLEOTIDE SEQUENCE [LARGE SCALE GENOMIC DNA]</scope>
</reference>
<name>A0A6V7XQW1_MELEN</name>
<proteinExistence type="predicted"/>
<accession>A0A6V7XQW1</accession>
<evidence type="ECO:0000259" key="1">
    <source>
        <dbReference type="Pfam" id="PF08719"/>
    </source>
</evidence>
<dbReference type="NCBIfam" id="TIGR02464">
    <property type="entry name" value="ribofla_fusion"/>
    <property type="match status" value="1"/>
</dbReference>
<gene>
    <name evidence="2" type="ORF">MENT_LOCUS54780</name>
</gene>
<dbReference type="Proteomes" id="UP000580250">
    <property type="component" value="Unassembled WGS sequence"/>
</dbReference>
<dbReference type="InterPro" id="IPR012816">
    <property type="entry name" value="NADAR"/>
</dbReference>
<dbReference type="AlphaFoldDB" id="A0A6V7XQW1"/>
<evidence type="ECO:0000313" key="2">
    <source>
        <dbReference type="EMBL" id="CAD2201247.1"/>
    </source>
</evidence>
<dbReference type="Pfam" id="PF08719">
    <property type="entry name" value="NADAR"/>
    <property type="match status" value="1"/>
</dbReference>
<evidence type="ECO:0000313" key="3">
    <source>
        <dbReference type="Proteomes" id="UP000580250"/>
    </source>
</evidence>
<protein>
    <recommendedName>
        <fullName evidence="1">NADAR domain-containing protein</fullName>
    </recommendedName>
</protein>
<comment type="caution">
    <text evidence="2">The sequence shown here is derived from an EMBL/GenBank/DDBJ whole genome shotgun (WGS) entry which is preliminary data.</text>
</comment>
<dbReference type="InterPro" id="IPR037238">
    <property type="entry name" value="YbiA-like_sf"/>
</dbReference>
<organism evidence="2 3">
    <name type="scientific">Meloidogyne enterolobii</name>
    <name type="common">Root-knot nematode worm</name>
    <name type="synonym">Meloidogyne mayaguensis</name>
    <dbReference type="NCBI Taxonomy" id="390850"/>
    <lineage>
        <taxon>Eukaryota</taxon>
        <taxon>Metazoa</taxon>
        <taxon>Ecdysozoa</taxon>
        <taxon>Nematoda</taxon>
        <taxon>Chromadorea</taxon>
        <taxon>Rhabditida</taxon>
        <taxon>Tylenchina</taxon>
        <taxon>Tylenchomorpha</taxon>
        <taxon>Tylenchoidea</taxon>
        <taxon>Meloidogynidae</taxon>
        <taxon>Meloidogyninae</taxon>
        <taxon>Meloidogyne</taxon>
    </lineage>
</organism>
<dbReference type="SUPFAM" id="SSF143990">
    <property type="entry name" value="YbiA-like"/>
    <property type="match status" value="1"/>
</dbReference>
<dbReference type="Gene3D" id="1.10.357.40">
    <property type="entry name" value="YbiA-like"/>
    <property type="match status" value="1"/>
</dbReference>
<dbReference type="CDD" id="cd15457">
    <property type="entry name" value="NADAR"/>
    <property type="match status" value="1"/>
</dbReference>
<sequence>MSDYNNLVTPSIEYNGKQVIPFFGRTHPFSNFFPATFDLWGLRFSCSEQAYTYIKAWYFKDEYSITQIMEETYPHKIKRLGRTIKNFNRREWNSVSKEYMFQILTAKFTQNRILAQDLINTKRLQIIEVNPYDSRWGCALSIDQLKAGKPFRGENLMGKLLEEVRKNLKISTQNKPNTYTYGKFRPKIPSLNEVPFKEPPNFFRNVYWQI</sequence>
<dbReference type="OrthoDB" id="206452at2759"/>
<dbReference type="EMBL" id="CAJEWN010001981">
    <property type="protein sequence ID" value="CAD2201247.1"/>
    <property type="molecule type" value="Genomic_DNA"/>
</dbReference>